<evidence type="ECO:0000256" key="1">
    <source>
        <dbReference type="ARBA" id="ARBA00022837"/>
    </source>
</evidence>
<protein>
    <recommendedName>
        <fullName evidence="5">EF-hand domain-containing protein</fullName>
    </recommendedName>
</protein>
<dbReference type="AlphaFoldDB" id="A0A8B6H4I9"/>
<feature type="signal peptide" evidence="2">
    <location>
        <begin position="1"/>
        <end position="16"/>
    </location>
</feature>
<sequence length="140" mass="15494">MKLILALSLFLGYVTCQHIHGHELKVLAQNEFNGYDHNHNGVLEMAEFEASVQGTDTNGDGHVTCAEYAAASSQPHALALEIFHHYDQDVDCIMSHADAVATLHQIDSNGGGTVNEHEFEHYYTQIMKHLGHIPHGHNGR</sequence>
<dbReference type="InterPro" id="IPR018247">
    <property type="entry name" value="EF_Hand_1_Ca_BS"/>
</dbReference>
<feature type="chain" id="PRO_5032912657" description="EF-hand domain-containing protein" evidence="2">
    <location>
        <begin position="17"/>
        <end position="140"/>
    </location>
</feature>
<evidence type="ECO:0008006" key="5">
    <source>
        <dbReference type="Google" id="ProtNLM"/>
    </source>
</evidence>
<dbReference type="PROSITE" id="PS00018">
    <property type="entry name" value="EF_HAND_1"/>
    <property type="match status" value="2"/>
</dbReference>
<evidence type="ECO:0000313" key="3">
    <source>
        <dbReference type="EMBL" id="VDI73409.1"/>
    </source>
</evidence>
<keyword evidence="1" id="KW-0106">Calcium</keyword>
<reference evidence="3" key="1">
    <citation type="submission" date="2018-11" db="EMBL/GenBank/DDBJ databases">
        <authorList>
            <person name="Alioto T."/>
            <person name="Alioto T."/>
        </authorList>
    </citation>
    <scope>NUCLEOTIDE SEQUENCE</scope>
</reference>
<evidence type="ECO:0000313" key="4">
    <source>
        <dbReference type="Proteomes" id="UP000596742"/>
    </source>
</evidence>
<organism evidence="3 4">
    <name type="scientific">Mytilus galloprovincialis</name>
    <name type="common">Mediterranean mussel</name>
    <dbReference type="NCBI Taxonomy" id="29158"/>
    <lineage>
        <taxon>Eukaryota</taxon>
        <taxon>Metazoa</taxon>
        <taxon>Spiralia</taxon>
        <taxon>Lophotrochozoa</taxon>
        <taxon>Mollusca</taxon>
        <taxon>Bivalvia</taxon>
        <taxon>Autobranchia</taxon>
        <taxon>Pteriomorphia</taxon>
        <taxon>Mytilida</taxon>
        <taxon>Mytiloidea</taxon>
        <taxon>Mytilidae</taxon>
        <taxon>Mytilinae</taxon>
        <taxon>Mytilus</taxon>
    </lineage>
</organism>
<gene>
    <name evidence="3" type="ORF">MGAL_10B048169</name>
</gene>
<dbReference type="OrthoDB" id="6129935at2759"/>
<keyword evidence="2" id="KW-0732">Signal</keyword>
<dbReference type="Gene3D" id="1.10.238.10">
    <property type="entry name" value="EF-hand"/>
    <property type="match status" value="1"/>
</dbReference>
<comment type="caution">
    <text evidence="3">The sequence shown here is derived from an EMBL/GenBank/DDBJ whole genome shotgun (WGS) entry which is preliminary data.</text>
</comment>
<dbReference type="SUPFAM" id="SSF47473">
    <property type="entry name" value="EF-hand"/>
    <property type="match status" value="1"/>
</dbReference>
<accession>A0A8B6H4I9</accession>
<proteinExistence type="predicted"/>
<dbReference type="InterPro" id="IPR011992">
    <property type="entry name" value="EF-hand-dom_pair"/>
</dbReference>
<dbReference type="EMBL" id="UYJE01009429">
    <property type="protein sequence ID" value="VDI73409.1"/>
    <property type="molecule type" value="Genomic_DNA"/>
</dbReference>
<dbReference type="Proteomes" id="UP000596742">
    <property type="component" value="Unassembled WGS sequence"/>
</dbReference>
<evidence type="ECO:0000256" key="2">
    <source>
        <dbReference type="SAM" id="SignalP"/>
    </source>
</evidence>
<keyword evidence="4" id="KW-1185">Reference proteome</keyword>
<name>A0A8B6H4I9_MYTGA</name>